<reference evidence="2 3" key="1">
    <citation type="submission" date="2016-07" db="EMBL/GenBank/DDBJ databases">
        <title>Draft genome of Streptomyces diastatochromogenes.</title>
        <authorList>
            <person name="Podduturi R."/>
            <person name="Lukassen M.B."/>
            <person name="Clausen N."/>
            <person name="Nielsen J.L."/>
            <person name="Jorgensen N.O."/>
        </authorList>
    </citation>
    <scope>NUCLEOTIDE SEQUENCE [LARGE SCALE GENOMIC DNA]</scope>
    <source>
        <strain evidence="2 3">DSM 40608</strain>
    </source>
</reference>
<dbReference type="AlphaFoldDB" id="A0A233SHD1"/>
<evidence type="ECO:0000256" key="1">
    <source>
        <dbReference type="SAM" id="MobiDB-lite"/>
    </source>
</evidence>
<evidence type="ECO:0000313" key="3">
    <source>
        <dbReference type="Proteomes" id="UP000215483"/>
    </source>
</evidence>
<sequence>MMVARYPELGRVAVTVWGKRDVRVVDLADGRTQATLRTGTDTNTVGFAPDGRYFALLRRGGAVEMWRREPLGRVIGPVGLGDDSGQFALGFPTKNTFLLASHGLIHLYRLGDPTREEDVYDLGPTPPTYKPYIFRAVSNDGRTLLYTDGYGRSAPLRLDLDVWRDALCAVIGYRELTAGQRSGLPVEVPEGPLCPEPGPHSTESNPGRPELMG</sequence>
<comment type="caution">
    <text evidence="2">The sequence shown here is derived from an EMBL/GenBank/DDBJ whole genome shotgun (WGS) entry which is preliminary data.</text>
</comment>
<accession>A0A233SHD1</accession>
<evidence type="ECO:0000313" key="2">
    <source>
        <dbReference type="EMBL" id="OXY95054.1"/>
    </source>
</evidence>
<feature type="region of interest" description="Disordered" evidence="1">
    <location>
        <begin position="184"/>
        <end position="213"/>
    </location>
</feature>
<dbReference type="InterPro" id="IPR015943">
    <property type="entry name" value="WD40/YVTN_repeat-like_dom_sf"/>
</dbReference>
<keyword evidence="3" id="KW-1185">Reference proteome</keyword>
<gene>
    <name evidence="2" type="ORF">BEK98_17730</name>
</gene>
<name>A0A233SHD1_STRDA</name>
<evidence type="ECO:0008006" key="4">
    <source>
        <dbReference type="Google" id="ProtNLM"/>
    </source>
</evidence>
<dbReference type="EMBL" id="MCGQ01000014">
    <property type="protein sequence ID" value="OXY95054.1"/>
    <property type="molecule type" value="Genomic_DNA"/>
</dbReference>
<dbReference type="SUPFAM" id="SSF82171">
    <property type="entry name" value="DPP6 N-terminal domain-like"/>
    <property type="match status" value="1"/>
</dbReference>
<protein>
    <recommendedName>
        <fullName evidence="4">Lipoprotein LpqB beta-propeller domain-containing protein</fullName>
    </recommendedName>
</protein>
<dbReference type="Gene3D" id="2.130.10.10">
    <property type="entry name" value="YVTN repeat-like/Quinoprotein amine dehydrogenase"/>
    <property type="match status" value="1"/>
</dbReference>
<proteinExistence type="predicted"/>
<organism evidence="2 3">
    <name type="scientific">Streptomyces diastatochromogenes</name>
    <dbReference type="NCBI Taxonomy" id="42236"/>
    <lineage>
        <taxon>Bacteria</taxon>
        <taxon>Bacillati</taxon>
        <taxon>Actinomycetota</taxon>
        <taxon>Actinomycetes</taxon>
        <taxon>Kitasatosporales</taxon>
        <taxon>Streptomycetaceae</taxon>
        <taxon>Streptomyces</taxon>
    </lineage>
</organism>
<dbReference type="Proteomes" id="UP000215483">
    <property type="component" value="Unassembled WGS sequence"/>
</dbReference>